<keyword evidence="3" id="KW-1185">Reference proteome</keyword>
<keyword evidence="2" id="KW-0732">Signal</keyword>
<feature type="compositionally biased region" description="Low complexity" evidence="1">
    <location>
        <begin position="76"/>
        <end position="91"/>
    </location>
</feature>
<feature type="region of interest" description="Disordered" evidence="1">
    <location>
        <begin position="35"/>
        <end position="165"/>
    </location>
</feature>
<dbReference type="WBParaSite" id="PSU_v2.g15896.t1">
    <property type="protein sequence ID" value="PSU_v2.g15896.t1"/>
    <property type="gene ID" value="PSU_v2.g15896"/>
</dbReference>
<evidence type="ECO:0000313" key="4">
    <source>
        <dbReference type="WBParaSite" id="PSU_v2.g15896.t1"/>
    </source>
</evidence>
<dbReference type="AlphaFoldDB" id="A0A914Y8W6"/>
<evidence type="ECO:0000256" key="1">
    <source>
        <dbReference type="SAM" id="MobiDB-lite"/>
    </source>
</evidence>
<name>A0A914Y8W6_9BILA</name>
<feature type="signal peptide" evidence="2">
    <location>
        <begin position="1"/>
        <end position="17"/>
    </location>
</feature>
<evidence type="ECO:0000313" key="3">
    <source>
        <dbReference type="Proteomes" id="UP000887577"/>
    </source>
</evidence>
<sequence length="165" mass="16680">MIAIAIAWFLLGLLASGQPVHGRTAAARGDHLVAGTGGQRARAGGRPTGAGTGQCRRQQHRQPGLDPGGGGDCRTPAAARAPADGAVVVAAGDRRPADPVRAGWSPGALGRWRTGGGLHRRAGTAAAPRPCRERRGAGGHRRIRAQPHQPAVERAAGADCGADAV</sequence>
<proteinExistence type="predicted"/>
<protein>
    <submittedName>
        <fullName evidence="4">Uncharacterized protein</fullName>
    </submittedName>
</protein>
<feature type="chain" id="PRO_5038069936" evidence="2">
    <location>
        <begin position="18"/>
        <end position="165"/>
    </location>
</feature>
<accession>A0A914Y8W6</accession>
<evidence type="ECO:0000256" key="2">
    <source>
        <dbReference type="SAM" id="SignalP"/>
    </source>
</evidence>
<organism evidence="3 4">
    <name type="scientific">Panagrolaimus superbus</name>
    <dbReference type="NCBI Taxonomy" id="310955"/>
    <lineage>
        <taxon>Eukaryota</taxon>
        <taxon>Metazoa</taxon>
        <taxon>Ecdysozoa</taxon>
        <taxon>Nematoda</taxon>
        <taxon>Chromadorea</taxon>
        <taxon>Rhabditida</taxon>
        <taxon>Tylenchina</taxon>
        <taxon>Panagrolaimomorpha</taxon>
        <taxon>Panagrolaimoidea</taxon>
        <taxon>Panagrolaimidae</taxon>
        <taxon>Panagrolaimus</taxon>
    </lineage>
</organism>
<dbReference type="Proteomes" id="UP000887577">
    <property type="component" value="Unplaced"/>
</dbReference>
<reference evidence="4" key="1">
    <citation type="submission" date="2022-11" db="UniProtKB">
        <authorList>
            <consortium name="WormBaseParasite"/>
        </authorList>
    </citation>
    <scope>IDENTIFICATION</scope>
</reference>